<accession>A0A5N5SP87</accession>
<gene>
    <name evidence="1" type="ORF">Anas_05624</name>
</gene>
<organism evidence="1 2">
    <name type="scientific">Armadillidium nasatum</name>
    <dbReference type="NCBI Taxonomy" id="96803"/>
    <lineage>
        <taxon>Eukaryota</taxon>
        <taxon>Metazoa</taxon>
        <taxon>Ecdysozoa</taxon>
        <taxon>Arthropoda</taxon>
        <taxon>Crustacea</taxon>
        <taxon>Multicrustacea</taxon>
        <taxon>Malacostraca</taxon>
        <taxon>Eumalacostraca</taxon>
        <taxon>Peracarida</taxon>
        <taxon>Isopoda</taxon>
        <taxon>Oniscidea</taxon>
        <taxon>Crinocheta</taxon>
        <taxon>Armadillidiidae</taxon>
        <taxon>Armadillidium</taxon>
    </lineage>
</organism>
<proteinExistence type="predicted"/>
<dbReference type="OrthoDB" id="5982876at2759"/>
<dbReference type="EMBL" id="SEYY01022004">
    <property type="protein sequence ID" value="KAB7495895.1"/>
    <property type="molecule type" value="Genomic_DNA"/>
</dbReference>
<feature type="non-terminal residue" evidence="1">
    <location>
        <position position="63"/>
    </location>
</feature>
<keyword evidence="2" id="KW-1185">Reference proteome</keyword>
<sequence>MKISEKEFCKIILEKIPETNNNTQDQSGEIIVSLFSEDSQESNETVLIEISDGKIPIISFPIE</sequence>
<evidence type="ECO:0000313" key="1">
    <source>
        <dbReference type="EMBL" id="KAB7495895.1"/>
    </source>
</evidence>
<dbReference type="Proteomes" id="UP000326759">
    <property type="component" value="Unassembled WGS sequence"/>
</dbReference>
<evidence type="ECO:0000313" key="2">
    <source>
        <dbReference type="Proteomes" id="UP000326759"/>
    </source>
</evidence>
<comment type="caution">
    <text evidence="1">The sequence shown here is derived from an EMBL/GenBank/DDBJ whole genome shotgun (WGS) entry which is preliminary data.</text>
</comment>
<name>A0A5N5SP87_9CRUS</name>
<protein>
    <submittedName>
        <fullName evidence="1">Uncharacterized protein</fullName>
    </submittedName>
</protein>
<dbReference type="AlphaFoldDB" id="A0A5N5SP87"/>
<reference evidence="1 2" key="1">
    <citation type="journal article" date="2019" name="PLoS Biol.">
        <title>Sex chromosomes control vertical transmission of feminizing Wolbachia symbionts in an isopod.</title>
        <authorList>
            <person name="Becking T."/>
            <person name="Chebbi M.A."/>
            <person name="Giraud I."/>
            <person name="Moumen B."/>
            <person name="Laverre T."/>
            <person name="Caubet Y."/>
            <person name="Peccoud J."/>
            <person name="Gilbert C."/>
            <person name="Cordaux R."/>
        </authorList>
    </citation>
    <scope>NUCLEOTIDE SEQUENCE [LARGE SCALE GENOMIC DNA]</scope>
    <source>
        <strain evidence="1">ANa2</strain>
        <tissue evidence="1">Whole body excluding digestive tract and cuticle</tissue>
    </source>
</reference>